<comment type="caution">
    <text evidence="9">The sequence shown here is derived from an EMBL/GenBank/DDBJ whole genome shotgun (WGS) entry which is preliminary data.</text>
</comment>
<evidence type="ECO:0000256" key="8">
    <source>
        <dbReference type="SAM" id="Phobius"/>
    </source>
</evidence>
<protein>
    <submittedName>
        <fullName evidence="9">Permease</fullName>
    </submittedName>
</protein>
<feature type="compositionally biased region" description="Basic and acidic residues" evidence="7">
    <location>
        <begin position="1"/>
        <end position="20"/>
    </location>
</feature>
<dbReference type="EMBL" id="BAAAYK010000038">
    <property type="protein sequence ID" value="GAA3362027.1"/>
    <property type="molecule type" value="Genomic_DNA"/>
</dbReference>
<evidence type="ECO:0000256" key="3">
    <source>
        <dbReference type="ARBA" id="ARBA00022475"/>
    </source>
</evidence>
<evidence type="ECO:0000256" key="1">
    <source>
        <dbReference type="ARBA" id="ARBA00004651"/>
    </source>
</evidence>
<keyword evidence="3" id="KW-1003">Cell membrane</keyword>
<reference evidence="10" key="1">
    <citation type="journal article" date="2019" name="Int. J. Syst. Evol. Microbiol.">
        <title>The Global Catalogue of Microorganisms (GCM) 10K type strain sequencing project: providing services to taxonomists for standard genome sequencing and annotation.</title>
        <authorList>
            <consortium name="The Broad Institute Genomics Platform"/>
            <consortium name="The Broad Institute Genome Sequencing Center for Infectious Disease"/>
            <person name="Wu L."/>
            <person name="Ma J."/>
        </authorList>
    </citation>
    <scope>NUCLEOTIDE SEQUENCE [LARGE SCALE GENOMIC DNA]</scope>
    <source>
        <strain evidence="10">JCM 9687</strain>
    </source>
</reference>
<feature type="transmembrane region" description="Helical" evidence="8">
    <location>
        <begin position="273"/>
        <end position="293"/>
    </location>
</feature>
<evidence type="ECO:0000313" key="10">
    <source>
        <dbReference type="Proteomes" id="UP001500483"/>
    </source>
</evidence>
<dbReference type="InterPro" id="IPR052923">
    <property type="entry name" value="UPF0718"/>
</dbReference>
<feature type="transmembrane region" description="Helical" evidence="8">
    <location>
        <begin position="212"/>
        <end position="232"/>
    </location>
</feature>
<comment type="similarity">
    <text evidence="2">Belongs to the UPF0718 family.</text>
</comment>
<evidence type="ECO:0000256" key="2">
    <source>
        <dbReference type="ARBA" id="ARBA00006386"/>
    </source>
</evidence>
<organism evidence="9 10">
    <name type="scientific">Saccharopolyspora gregorii</name>
    <dbReference type="NCBI Taxonomy" id="33914"/>
    <lineage>
        <taxon>Bacteria</taxon>
        <taxon>Bacillati</taxon>
        <taxon>Actinomycetota</taxon>
        <taxon>Actinomycetes</taxon>
        <taxon>Pseudonocardiales</taxon>
        <taxon>Pseudonocardiaceae</taxon>
        <taxon>Saccharopolyspora</taxon>
    </lineage>
</organism>
<proteinExistence type="inferred from homology"/>
<name>A0ABP6RWL6_9PSEU</name>
<keyword evidence="4 8" id="KW-0812">Transmembrane</keyword>
<feature type="region of interest" description="Disordered" evidence="7">
    <location>
        <begin position="1"/>
        <end position="26"/>
    </location>
</feature>
<evidence type="ECO:0000256" key="5">
    <source>
        <dbReference type="ARBA" id="ARBA00022989"/>
    </source>
</evidence>
<dbReference type="Proteomes" id="UP001500483">
    <property type="component" value="Unassembled WGS sequence"/>
</dbReference>
<comment type="subcellular location">
    <subcellularLocation>
        <location evidence="1">Cell membrane</location>
        <topology evidence="1">Multi-pass membrane protein</topology>
    </subcellularLocation>
</comment>
<feature type="transmembrane region" description="Helical" evidence="8">
    <location>
        <begin position="369"/>
        <end position="389"/>
    </location>
</feature>
<dbReference type="Pfam" id="PF03773">
    <property type="entry name" value="ArsP_1"/>
    <property type="match status" value="1"/>
</dbReference>
<sequence length="392" mass="40320">MNRATGDHLRSPIRGPERVIGRPSGWEPVAPGPGQVATMVMCGWHDEPVTTTLRPGSDPGSPSGGPVRRRRVTSMEVLCALLLLALLFQAQLSALLDVPGLRTGSTVFVAVCVQALPFLVLGVLISGAIAAFVPPSALRRMLPGRPGAAVPVAGLAGVALPGCECASVPVARRLMQQGIAPAAALAFLLAAPAVNPVVLVSTAVAFPGDPMMVLARFLGSLLTACAMGWLWLRVGKAEWIADRALRRAERRAPGGAGRWALFAETARHDLVEAGGFLVLGGLTSAVFNVLVPAEWTSSLGGQLVLGVLVMAVLAVVLALCSEADAFVAAAMAGMPLIPKLVFLVVGPAVDIKLIALQAGTFGRSFALRFAPLTFVVAVASSVLVGLLLLGGA</sequence>
<keyword evidence="10" id="KW-1185">Reference proteome</keyword>
<gene>
    <name evidence="9" type="ORF">GCM10020366_48320</name>
</gene>
<dbReference type="PANTHER" id="PTHR34184">
    <property type="entry name" value="UPF0718 PROTEIN YCGR"/>
    <property type="match status" value="1"/>
</dbReference>
<keyword evidence="6 8" id="KW-0472">Membrane</keyword>
<feature type="transmembrane region" description="Helical" evidence="8">
    <location>
        <begin position="299"/>
        <end position="319"/>
    </location>
</feature>
<evidence type="ECO:0000256" key="6">
    <source>
        <dbReference type="ARBA" id="ARBA00023136"/>
    </source>
</evidence>
<feature type="transmembrane region" description="Helical" evidence="8">
    <location>
        <begin position="108"/>
        <end position="133"/>
    </location>
</feature>
<feature type="transmembrane region" description="Helical" evidence="8">
    <location>
        <begin position="182"/>
        <end position="206"/>
    </location>
</feature>
<feature type="transmembrane region" description="Helical" evidence="8">
    <location>
        <begin position="326"/>
        <end position="349"/>
    </location>
</feature>
<keyword evidence="5 8" id="KW-1133">Transmembrane helix</keyword>
<evidence type="ECO:0000256" key="7">
    <source>
        <dbReference type="SAM" id="MobiDB-lite"/>
    </source>
</evidence>
<accession>A0ABP6RWL6</accession>
<evidence type="ECO:0000256" key="4">
    <source>
        <dbReference type="ARBA" id="ARBA00022692"/>
    </source>
</evidence>
<evidence type="ECO:0000313" key="9">
    <source>
        <dbReference type="EMBL" id="GAA3362027.1"/>
    </source>
</evidence>
<feature type="transmembrane region" description="Helical" evidence="8">
    <location>
        <begin position="77"/>
        <end position="96"/>
    </location>
</feature>
<dbReference type="PANTHER" id="PTHR34184:SF4">
    <property type="entry name" value="UPF0718 PROTEIN YCGR"/>
    <property type="match status" value="1"/>
</dbReference>
<dbReference type="InterPro" id="IPR005524">
    <property type="entry name" value="DUF318"/>
</dbReference>